<reference evidence="2 3" key="1">
    <citation type="submission" date="2020-10" db="EMBL/GenBank/DDBJ databases">
        <title>Sequencing the genomes of 1000 actinobacteria strains.</title>
        <authorList>
            <person name="Klenk H.-P."/>
        </authorList>
    </citation>
    <scope>NUCLEOTIDE SEQUENCE [LARGE SCALE GENOMIC DNA]</scope>
    <source>
        <strain evidence="2 3">DSM 45157</strain>
    </source>
</reference>
<comment type="caution">
    <text evidence="2">The sequence shown here is derived from an EMBL/GenBank/DDBJ whole genome shotgun (WGS) entry which is preliminary data.</text>
</comment>
<keyword evidence="3" id="KW-1185">Reference proteome</keyword>
<sequence>MDAREWWDRLVGELTEGTEVTVYPGGAGPPVTYRATSRAEVLPGERAIRISCFMGRELEQPMTLHLDPAALAARLRELTEGAVEAFGTRRRGGLEEAYALLMLHLEETVGTARPGETHLVPSRGGFDSLREPPP</sequence>
<dbReference type="RefSeq" id="WP_191273335.1">
    <property type="nucleotide sequence ID" value="NZ_BMXJ01000006.1"/>
</dbReference>
<evidence type="ECO:0000313" key="2">
    <source>
        <dbReference type="EMBL" id="MBE1457273.1"/>
    </source>
</evidence>
<evidence type="ECO:0000256" key="1">
    <source>
        <dbReference type="SAM" id="MobiDB-lite"/>
    </source>
</evidence>
<name>A0ABR9HE15_9ACTN</name>
<dbReference type="Proteomes" id="UP000598217">
    <property type="component" value="Unassembled WGS sequence"/>
</dbReference>
<protein>
    <submittedName>
        <fullName evidence="2">Uncharacterized protein</fullName>
    </submittedName>
</protein>
<gene>
    <name evidence="2" type="ORF">H4W79_001487</name>
</gene>
<proteinExistence type="predicted"/>
<evidence type="ECO:0000313" key="3">
    <source>
        <dbReference type="Proteomes" id="UP000598217"/>
    </source>
</evidence>
<organism evidence="2 3">
    <name type="scientific">Nocardiopsis terrae</name>
    <dbReference type="NCBI Taxonomy" id="372655"/>
    <lineage>
        <taxon>Bacteria</taxon>
        <taxon>Bacillati</taxon>
        <taxon>Actinomycetota</taxon>
        <taxon>Actinomycetes</taxon>
        <taxon>Streptosporangiales</taxon>
        <taxon>Nocardiopsidaceae</taxon>
        <taxon>Nocardiopsis</taxon>
    </lineage>
</organism>
<feature type="region of interest" description="Disordered" evidence="1">
    <location>
        <begin position="113"/>
        <end position="134"/>
    </location>
</feature>
<accession>A0ABR9HE15</accession>
<dbReference type="EMBL" id="JADBDY010000001">
    <property type="protein sequence ID" value="MBE1457273.1"/>
    <property type="molecule type" value="Genomic_DNA"/>
</dbReference>